<gene>
    <name evidence="3" type="primary">LOC101895424</name>
</gene>
<dbReference type="GeneID" id="101895424"/>
<dbReference type="Proteomes" id="UP001652621">
    <property type="component" value="Unplaced"/>
</dbReference>
<reference evidence="3" key="1">
    <citation type="submission" date="2025-08" db="UniProtKB">
        <authorList>
            <consortium name="RefSeq"/>
        </authorList>
    </citation>
    <scope>IDENTIFICATION</scope>
    <source>
        <strain evidence="3">Aabys</strain>
        <tissue evidence="3">Whole body</tissue>
    </source>
</reference>
<dbReference type="VEuPathDB" id="VectorBase:MDOMA2_003086"/>
<evidence type="ECO:0000259" key="1">
    <source>
        <dbReference type="Pfam" id="PF26644"/>
    </source>
</evidence>
<dbReference type="OrthoDB" id="8112830at2759"/>
<proteinExistence type="predicted"/>
<dbReference type="AlphaFoldDB" id="A0A9J7I2J0"/>
<evidence type="ECO:0000313" key="3">
    <source>
        <dbReference type="RefSeq" id="XP_005181665.3"/>
    </source>
</evidence>
<feature type="domain" description="CCC" evidence="1">
    <location>
        <begin position="121"/>
        <end position="187"/>
    </location>
</feature>
<dbReference type="RefSeq" id="XP_005181665.3">
    <property type="nucleotide sequence ID" value="XM_005181608.3"/>
</dbReference>
<evidence type="ECO:0000313" key="2">
    <source>
        <dbReference type="Proteomes" id="UP001652621"/>
    </source>
</evidence>
<accession>A0A9J7I2J0</accession>
<sequence>MFTMMTMNNVILSMTYRNAGASTTTSSSEAAAAARGGVGGVRAVFLMKTLRMLLLMLMVLSTPYIQPSLAESETNDLNTLEPQNATATTPQKSLSLHKLELRQYPNAAQYVPPQGPMPPQSTFAGCPLCDSSVYSYCSHKLIHDSCCCDFPGSIYQKPPECVYYECSLLYAKSCYEHSLIKNCCCNNPY</sequence>
<keyword evidence="2" id="KW-1185">Reference proteome</keyword>
<dbReference type="KEGG" id="mde:101895424"/>
<dbReference type="InterPro" id="IPR058250">
    <property type="entry name" value="CCC"/>
</dbReference>
<name>A0A9J7I2J0_MUSDO</name>
<organism evidence="2 3">
    <name type="scientific">Musca domestica</name>
    <name type="common">House fly</name>
    <dbReference type="NCBI Taxonomy" id="7370"/>
    <lineage>
        <taxon>Eukaryota</taxon>
        <taxon>Metazoa</taxon>
        <taxon>Ecdysozoa</taxon>
        <taxon>Arthropoda</taxon>
        <taxon>Hexapoda</taxon>
        <taxon>Insecta</taxon>
        <taxon>Pterygota</taxon>
        <taxon>Neoptera</taxon>
        <taxon>Endopterygota</taxon>
        <taxon>Diptera</taxon>
        <taxon>Brachycera</taxon>
        <taxon>Muscomorpha</taxon>
        <taxon>Muscoidea</taxon>
        <taxon>Muscidae</taxon>
        <taxon>Musca</taxon>
    </lineage>
</organism>
<dbReference type="Pfam" id="PF26644">
    <property type="entry name" value="CCC"/>
    <property type="match status" value="1"/>
</dbReference>
<protein>
    <submittedName>
        <fullName evidence="3">Uncharacterized protein LOC101895424</fullName>
    </submittedName>
</protein>